<gene>
    <name evidence="3" type="ORF">G5V58_18570</name>
</gene>
<name>A0A6G6WH81_9ACTN</name>
<feature type="region of interest" description="Disordered" evidence="1">
    <location>
        <begin position="25"/>
        <end position="46"/>
    </location>
</feature>
<evidence type="ECO:0000256" key="2">
    <source>
        <dbReference type="SAM" id="SignalP"/>
    </source>
</evidence>
<feature type="signal peptide" evidence="2">
    <location>
        <begin position="1"/>
        <end position="28"/>
    </location>
</feature>
<feature type="compositionally biased region" description="Basic and acidic residues" evidence="1">
    <location>
        <begin position="35"/>
        <end position="46"/>
    </location>
</feature>
<proteinExistence type="predicted"/>
<reference evidence="3 4" key="1">
    <citation type="submission" date="2020-02" db="EMBL/GenBank/DDBJ databases">
        <title>Full genome sequence of Nocardioides sp. R-3366.</title>
        <authorList>
            <person name="Im W.-T."/>
        </authorList>
    </citation>
    <scope>NUCLEOTIDE SEQUENCE [LARGE SCALE GENOMIC DNA]</scope>
    <source>
        <strain evidence="3 4">R-3366</strain>
    </source>
</reference>
<feature type="chain" id="PRO_5026022008" evidence="2">
    <location>
        <begin position="29"/>
        <end position="162"/>
    </location>
</feature>
<dbReference type="Proteomes" id="UP000502996">
    <property type="component" value="Chromosome"/>
</dbReference>
<keyword evidence="2" id="KW-0732">Signal</keyword>
<evidence type="ECO:0000256" key="1">
    <source>
        <dbReference type="SAM" id="MobiDB-lite"/>
    </source>
</evidence>
<accession>A0A6G6WH81</accession>
<dbReference type="KEGG" id="nano:G5V58_18570"/>
<dbReference type="RefSeq" id="WP_165236077.1">
    <property type="nucleotide sequence ID" value="NZ_CP049257.1"/>
</dbReference>
<protein>
    <submittedName>
        <fullName evidence="3">Uncharacterized protein</fullName>
    </submittedName>
</protein>
<evidence type="ECO:0000313" key="3">
    <source>
        <dbReference type="EMBL" id="QIG44517.1"/>
    </source>
</evidence>
<sequence>MTRPTRLASLLVPVLAAALVATGPAADAKPKPKPKNPDGHYVGHETPVEDNALDTMVYEFDVTGHGRKIKNMIVRFNAVCSYPLGVQYVVQPAGPMKIDKRGKFHYLLEQDSPNDYEDIRLEVTGRLKGTEVKSATFSYEVGYCARGDADDPMDWVAKRTKR</sequence>
<organism evidence="3 4">
    <name type="scientific">Nocardioides anomalus</name>
    <dbReference type="NCBI Taxonomy" id="2712223"/>
    <lineage>
        <taxon>Bacteria</taxon>
        <taxon>Bacillati</taxon>
        <taxon>Actinomycetota</taxon>
        <taxon>Actinomycetes</taxon>
        <taxon>Propionibacteriales</taxon>
        <taxon>Nocardioidaceae</taxon>
        <taxon>Nocardioides</taxon>
    </lineage>
</organism>
<evidence type="ECO:0000313" key="4">
    <source>
        <dbReference type="Proteomes" id="UP000502996"/>
    </source>
</evidence>
<dbReference type="EMBL" id="CP049257">
    <property type="protein sequence ID" value="QIG44517.1"/>
    <property type="molecule type" value="Genomic_DNA"/>
</dbReference>
<keyword evidence="4" id="KW-1185">Reference proteome</keyword>
<dbReference type="AlphaFoldDB" id="A0A6G6WH81"/>